<sequence>MKILLSRGAVSILGNDSPDGVYVLEPIEYVRSSVLPDNELLKDREAVKSLLRETCDSIQTRTRDKIFGSITRAIAEVEGLRV</sequence>
<dbReference type="AlphaFoldDB" id="A0A9W6I7U1"/>
<dbReference type="EMBL" id="BSEV01000021">
    <property type="protein sequence ID" value="GLK13218.1"/>
    <property type="molecule type" value="Genomic_DNA"/>
</dbReference>
<dbReference type="Proteomes" id="UP001143474">
    <property type="component" value="Unassembled WGS sequence"/>
</dbReference>
<name>A0A9W6I7U1_9ACTN</name>
<evidence type="ECO:0000313" key="1">
    <source>
        <dbReference type="EMBL" id="GLK13218.1"/>
    </source>
</evidence>
<gene>
    <name evidence="1" type="ORF">GCM10017600_66290</name>
</gene>
<comment type="caution">
    <text evidence="1">The sequence shown here is derived from an EMBL/GenBank/DDBJ whole genome shotgun (WGS) entry which is preliminary data.</text>
</comment>
<keyword evidence="2" id="KW-1185">Reference proteome</keyword>
<reference evidence="1" key="2">
    <citation type="submission" date="2023-01" db="EMBL/GenBank/DDBJ databases">
        <authorList>
            <person name="Sun Q."/>
            <person name="Evtushenko L."/>
        </authorList>
    </citation>
    <scope>NUCLEOTIDE SEQUENCE</scope>
    <source>
        <strain evidence="1">VKM Ac-2007</strain>
    </source>
</reference>
<organism evidence="1 2">
    <name type="scientific">Streptosporangium carneum</name>
    <dbReference type="NCBI Taxonomy" id="47481"/>
    <lineage>
        <taxon>Bacteria</taxon>
        <taxon>Bacillati</taxon>
        <taxon>Actinomycetota</taxon>
        <taxon>Actinomycetes</taxon>
        <taxon>Streptosporangiales</taxon>
        <taxon>Streptosporangiaceae</taxon>
        <taxon>Streptosporangium</taxon>
    </lineage>
</organism>
<evidence type="ECO:0000313" key="2">
    <source>
        <dbReference type="Proteomes" id="UP001143474"/>
    </source>
</evidence>
<reference evidence="1" key="1">
    <citation type="journal article" date="2014" name="Int. J. Syst. Evol. Microbiol.">
        <title>Complete genome sequence of Corynebacterium casei LMG S-19264T (=DSM 44701T), isolated from a smear-ripened cheese.</title>
        <authorList>
            <consortium name="US DOE Joint Genome Institute (JGI-PGF)"/>
            <person name="Walter F."/>
            <person name="Albersmeier A."/>
            <person name="Kalinowski J."/>
            <person name="Ruckert C."/>
        </authorList>
    </citation>
    <scope>NUCLEOTIDE SEQUENCE</scope>
    <source>
        <strain evidence="1">VKM Ac-2007</strain>
    </source>
</reference>
<proteinExistence type="predicted"/>
<accession>A0A9W6I7U1</accession>
<protein>
    <submittedName>
        <fullName evidence="1">Uncharacterized protein</fullName>
    </submittedName>
</protein>